<dbReference type="GO" id="GO:0005886">
    <property type="term" value="C:plasma membrane"/>
    <property type="evidence" value="ECO:0007669"/>
    <property type="project" value="TreeGrafter"/>
</dbReference>
<dbReference type="Pfam" id="PF00627">
    <property type="entry name" value="UBA"/>
    <property type="match status" value="1"/>
</dbReference>
<feature type="compositionally biased region" description="Low complexity" evidence="2">
    <location>
        <begin position="810"/>
        <end position="821"/>
    </location>
</feature>
<dbReference type="PANTHER" id="PTHR11216">
    <property type="entry name" value="EH DOMAIN"/>
    <property type="match status" value="1"/>
</dbReference>
<dbReference type="GO" id="GO:0016197">
    <property type="term" value="P:endosomal transport"/>
    <property type="evidence" value="ECO:0007669"/>
    <property type="project" value="TreeGrafter"/>
</dbReference>
<feature type="domain" description="EH" evidence="4">
    <location>
        <begin position="38"/>
        <end position="123"/>
    </location>
</feature>
<feature type="region of interest" description="Disordered" evidence="2">
    <location>
        <begin position="248"/>
        <end position="274"/>
    </location>
</feature>
<dbReference type="InterPro" id="IPR000261">
    <property type="entry name" value="EH_dom"/>
</dbReference>
<feature type="coiled-coil region" evidence="1">
    <location>
        <begin position="456"/>
        <end position="651"/>
    </location>
</feature>
<feature type="domain" description="EH" evidence="4">
    <location>
        <begin position="289"/>
        <end position="378"/>
    </location>
</feature>
<sequence>MPNRPKSTLSLDDAFGVSTANQASPARADLPFPMTPDEQSAYEKLFRIADLDNKNLVSPQLAYDLFSKSNLPHPTLSEIWSAADSDKRGFLTRPTFFKALKFIALAQTGRPLAAGLNIATPLPVLQGITGPVHKGPHAPPAAFELSDNEKERFHVAFINCKPANGTVSGESARDVFLKSGLPTESLSKIWTLVDTSGSGRLNQNQFMAAMYLISKLRSGALSQVPNNIPQALWNVVSLGISPPSSPIMTTSARTPPETPAIPSRQSQNPSNLPASQALAHDSWALSAADRALYAEYYDKLDTASRGFLTGEDAYQFFLKSKLPEVDLHRIWDLSDLNKAGRLTRDEFMLAMFLINMKMAGSDLPSSLPPNLIPPSSKPNDRHPSAVSLSPAASSAFPAAGSLASPAPLPSVQQERDLLSLDADSFSPRALLPLTLSTASSSIVLPAVGLGNTAADVEVRQKELNNAKTQLADTERQLSTMGPATEELRQRRAAIDSEYNQIMEQKRQQTVKLAQARAMYEAENLNVVELEASLNRELQLAEFARQELARAEASRESSDAQLEGITAALHKARAEAADLQNLVSEATDQANTIRAQIDALRNERQLQATFIAEQHQILSGTQEAISSLRVTLQQETQRLQEEQRRANAIATQVVAQTSLLEKVRASHNAQMTGLTKERSDVAAIIAAAEHQKAAAEEALKKLEIDKAAAELSTQSVANTSPKTPLSAPLARASKSFEVLGINSSSAPTTPIPVLVNRVSTASIASLHAGIRPARPADDPLSSFDERFPDIFVPSPTDSTDSNDASPPPPAANSNVATAAKAPTIIPSNNATSARAADRTELDDLMNHNQPKKVAPAPPPSKSSGAKSPESSMPPSPSGSGANTPNSTQSTAGGGNAKVTVSAGANAAKAPAVNAAALVTISTSIDNAGKLVLPVATEPPLPPQATKPSKPPGVTNGMASTATTAPTTTEAVNSSNTTAEAAPFEANFDEAFKDVPPAMIAAPSVTEIKKLSSPVIVDIDKELSDLQGATVVEEVDSFADDLKAPDAFTFDPSFNSAVEGDPFAAFGGQANGAGNGDLTFEDAFAVVKSGESPGSRAAAAEDIEQIKTLLDMGYSRDQAIGALEKANYDLSAAVDLLMGGLR</sequence>
<dbReference type="InterPro" id="IPR011992">
    <property type="entry name" value="EF-hand-dom_pair"/>
</dbReference>
<feature type="compositionally biased region" description="Polar residues" evidence="2">
    <location>
        <begin position="263"/>
        <end position="274"/>
    </location>
</feature>
<dbReference type="EMBL" id="QEAM01000043">
    <property type="protein sequence ID" value="TPX48918.1"/>
    <property type="molecule type" value="Genomic_DNA"/>
</dbReference>
<evidence type="ECO:0000256" key="2">
    <source>
        <dbReference type="SAM" id="MobiDB-lite"/>
    </source>
</evidence>
<feature type="domain" description="EH" evidence="4">
    <location>
        <begin position="149"/>
        <end position="232"/>
    </location>
</feature>
<feature type="domain" description="EF-hand" evidence="5">
    <location>
        <begin position="181"/>
        <end position="216"/>
    </location>
</feature>
<feature type="compositionally biased region" description="Pro residues" evidence="2">
    <location>
        <begin position="366"/>
        <end position="376"/>
    </location>
</feature>
<dbReference type="SMART" id="SM00165">
    <property type="entry name" value="UBA"/>
    <property type="match status" value="1"/>
</dbReference>
<feature type="compositionally biased region" description="Polar residues" evidence="2">
    <location>
        <begin position="879"/>
        <end position="889"/>
    </location>
</feature>
<dbReference type="AlphaFoldDB" id="A0A507CBZ6"/>
<feature type="domain" description="UBA" evidence="3">
    <location>
        <begin position="1098"/>
        <end position="1138"/>
    </location>
</feature>
<protein>
    <submittedName>
        <fullName evidence="6">Uncharacterized protein</fullName>
    </submittedName>
</protein>
<organism evidence="6 8">
    <name type="scientific">Synchytrium endobioticum</name>
    <dbReference type="NCBI Taxonomy" id="286115"/>
    <lineage>
        <taxon>Eukaryota</taxon>
        <taxon>Fungi</taxon>
        <taxon>Fungi incertae sedis</taxon>
        <taxon>Chytridiomycota</taxon>
        <taxon>Chytridiomycota incertae sedis</taxon>
        <taxon>Chytridiomycetes</taxon>
        <taxon>Synchytriales</taxon>
        <taxon>Synchytriaceae</taxon>
        <taxon>Synchytrium</taxon>
    </lineage>
</organism>
<dbReference type="PANTHER" id="PTHR11216:SF170">
    <property type="entry name" value="DYNAMIN ASSOCIATED PROTEIN 160, ISOFORM D"/>
    <property type="match status" value="1"/>
</dbReference>
<dbReference type="InterPro" id="IPR009060">
    <property type="entry name" value="UBA-like_sf"/>
</dbReference>
<dbReference type="STRING" id="286115.A0A507CBZ6"/>
<feature type="compositionally biased region" description="Low complexity" evidence="2">
    <location>
        <begin position="860"/>
        <end position="869"/>
    </location>
</feature>
<keyword evidence="8" id="KW-1185">Reference proteome</keyword>
<feature type="coiled-coil region" evidence="1">
    <location>
        <begin position="684"/>
        <end position="711"/>
    </location>
</feature>
<dbReference type="VEuPathDB" id="FungiDB:SeMB42_g06649"/>
<feature type="compositionally biased region" description="Pro residues" evidence="2">
    <location>
        <begin position="935"/>
        <end position="949"/>
    </location>
</feature>
<dbReference type="Proteomes" id="UP000317494">
    <property type="component" value="Unassembled WGS sequence"/>
</dbReference>
<evidence type="ECO:0000259" key="3">
    <source>
        <dbReference type="PROSITE" id="PS50030"/>
    </source>
</evidence>
<dbReference type="GO" id="GO:0005737">
    <property type="term" value="C:cytoplasm"/>
    <property type="evidence" value="ECO:0007669"/>
    <property type="project" value="TreeGrafter"/>
</dbReference>
<evidence type="ECO:0000313" key="7">
    <source>
        <dbReference type="EMBL" id="TPX48918.1"/>
    </source>
</evidence>
<evidence type="ECO:0000313" key="9">
    <source>
        <dbReference type="Proteomes" id="UP000320475"/>
    </source>
</evidence>
<dbReference type="Gene3D" id="1.10.238.10">
    <property type="entry name" value="EF-hand"/>
    <property type="match status" value="3"/>
</dbReference>
<dbReference type="SMART" id="SM00054">
    <property type="entry name" value="EFh"/>
    <property type="match status" value="3"/>
</dbReference>
<dbReference type="PROSITE" id="PS50222">
    <property type="entry name" value="EF_HAND_2"/>
    <property type="match status" value="2"/>
</dbReference>
<dbReference type="Pfam" id="PF12763">
    <property type="entry name" value="EH"/>
    <property type="match status" value="3"/>
</dbReference>
<dbReference type="InterPro" id="IPR002048">
    <property type="entry name" value="EF_hand_dom"/>
</dbReference>
<accession>A0A507CBZ6</accession>
<dbReference type="SMART" id="SM00027">
    <property type="entry name" value="EH"/>
    <property type="match status" value="3"/>
</dbReference>
<dbReference type="SUPFAM" id="SSF47473">
    <property type="entry name" value="EF-hand"/>
    <property type="match status" value="3"/>
</dbReference>
<feature type="region of interest" description="Disordered" evidence="2">
    <location>
        <begin position="770"/>
        <end position="834"/>
    </location>
</feature>
<evidence type="ECO:0000259" key="4">
    <source>
        <dbReference type="PROSITE" id="PS50031"/>
    </source>
</evidence>
<dbReference type="CDD" id="cd14270">
    <property type="entry name" value="UBA"/>
    <property type="match status" value="1"/>
</dbReference>
<feature type="region of interest" description="Disordered" evidence="2">
    <location>
        <begin position="365"/>
        <end position="390"/>
    </location>
</feature>
<dbReference type="GO" id="GO:0006897">
    <property type="term" value="P:endocytosis"/>
    <property type="evidence" value="ECO:0007669"/>
    <property type="project" value="TreeGrafter"/>
</dbReference>
<comment type="caution">
    <text evidence="6">The sequence shown here is derived from an EMBL/GenBank/DDBJ whole genome shotgun (WGS) entry which is preliminary data.</text>
</comment>
<dbReference type="PROSITE" id="PS50031">
    <property type="entry name" value="EH"/>
    <property type="match status" value="3"/>
</dbReference>
<dbReference type="OrthoDB" id="524326at2759"/>
<name>A0A507CBZ6_9FUNG</name>
<feature type="compositionally biased region" description="Low complexity" evidence="2">
    <location>
        <begin position="792"/>
        <end position="803"/>
    </location>
</feature>
<dbReference type="PROSITE" id="PS50030">
    <property type="entry name" value="UBA"/>
    <property type="match status" value="1"/>
</dbReference>
<evidence type="ECO:0000259" key="5">
    <source>
        <dbReference type="PROSITE" id="PS50222"/>
    </source>
</evidence>
<dbReference type="CDD" id="cd00052">
    <property type="entry name" value="EH"/>
    <property type="match status" value="3"/>
</dbReference>
<feature type="domain" description="EF-hand" evidence="5">
    <location>
        <begin position="322"/>
        <end position="357"/>
    </location>
</feature>
<keyword evidence="1" id="KW-0175">Coiled coil</keyword>
<proteinExistence type="predicted"/>
<feature type="region of interest" description="Disordered" evidence="2">
    <location>
        <begin position="934"/>
        <end position="975"/>
    </location>
</feature>
<reference evidence="8 9" key="1">
    <citation type="journal article" date="2019" name="Sci. Rep.">
        <title>Comparative genomics of chytrid fungi reveal insights into the obligate biotrophic and pathogenic lifestyle of Synchytrium endobioticum.</title>
        <authorList>
            <person name="van de Vossenberg B.T.L.H."/>
            <person name="Warris S."/>
            <person name="Nguyen H.D.T."/>
            <person name="van Gent-Pelzer M.P.E."/>
            <person name="Joly D.L."/>
            <person name="van de Geest H.C."/>
            <person name="Bonants P.J.M."/>
            <person name="Smith D.S."/>
            <person name="Levesque C.A."/>
            <person name="van der Lee T.A.J."/>
        </authorList>
    </citation>
    <scope>NUCLEOTIDE SEQUENCE [LARGE SCALE GENOMIC DNA]</scope>
    <source>
        <strain evidence="7 9">LEV6574</strain>
        <strain evidence="6 8">MB42</strain>
    </source>
</reference>
<evidence type="ECO:0000313" key="8">
    <source>
        <dbReference type="Proteomes" id="UP000317494"/>
    </source>
</evidence>
<dbReference type="Proteomes" id="UP000320475">
    <property type="component" value="Unassembled WGS sequence"/>
</dbReference>
<dbReference type="InterPro" id="IPR015940">
    <property type="entry name" value="UBA"/>
</dbReference>
<dbReference type="EMBL" id="QEAN01000390">
    <property type="protein sequence ID" value="TPX38577.1"/>
    <property type="molecule type" value="Genomic_DNA"/>
</dbReference>
<dbReference type="GO" id="GO:0005509">
    <property type="term" value="F:calcium ion binding"/>
    <property type="evidence" value="ECO:0007669"/>
    <property type="project" value="InterPro"/>
</dbReference>
<gene>
    <name evidence="7" type="ORF">SeLEV6574_g01759</name>
    <name evidence="6" type="ORF">SeMB42_g06649</name>
</gene>
<feature type="region of interest" description="Disordered" evidence="2">
    <location>
        <begin position="847"/>
        <end position="893"/>
    </location>
</feature>
<feature type="compositionally biased region" description="Low complexity" evidence="2">
    <location>
        <begin position="957"/>
        <end position="969"/>
    </location>
</feature>
<dbReference type="Gene3D" id="1.10.8.10">
    <property type="entry name" value="DNA helicase RuvA subunit, C-terminal domain"/>
    <property type="match status" value="1"/>
</dbReference>
<evidence type="ECO:0000313" key="6">
    <source>
        <dbReference type="EMBL" id="TPX38577.1"/>
    </source>
</evidence>
<dbReference type="SUPFAM" id="SSF46934">
    <property type="entry name" value="UBA-like"/>
    <property type="match status" value="1"/>
</dbReference>
<evidence type="ECO:0000256" key="1">
    <source>
        <dbReference type="SAM" id="Coils"/>
    </source>
</evidence>